<sequence length="249" mass="28348">MSTLRELYISLKDSHPETKIGFGKFAQFRPKHCVLAGFSGLLTVCVCIYHQNVKLILEGVDVPKPTSEKVNDYKDCISLIVCEESSNECFLTPEPIPALSRYGDPGKLLLESLHQKGIDQVHFQSWLSIDHCKLETRVTSAGEFVEEFVKLILKSKTHAFTEEQQASFSQWLKDNLKKGGFLILMNFAENYALLIQDAVQFIHYNNEQCNIVTVVIYHIKDPKAWSSYLIIWCMIQLLSIAFKGNLSII</sequence>
<dbReference type="Proteomes" id="UP001239111">
    <property type="component" value="Chromosome 3"/>
</dbReference>
<evidence type="ECO:0000313" key="1">
    <source>
        <dbReference type="EMBL" id="KAJ8673770.1"/>
    </source>
</evidence>
<reference evidence="1" key="1">
    <citation type="submission" date="2023-04" db="EMBL/GenBank/DDBJ databases">
        <title>A chromosome-level genome assembly of the parasitoid wasp Eretmocerus hayati.</title>
        <authorList>
            <person name="Zhong Y."/>
            <person name="Liu S."/>
            <person name="Liu Y."/>
        </authorList>
    </citation>
    <scope>NUCLEOTIDE SEQUENCE</scope>
    <source>
        <strain evidence="1">ZJU_SS_LIU_2023</strain>
    </source>
</reference>
<organism evidence="1 2">
    <name type="scientific">Eretmocerus hayati</name>
    <dbReference type="NCBI Taxonomy" id="131215"/>
    <lineage>
        <taxon>Eukaryota</taxon>
        <taxon>Metazoa</taxon>
        <taxon>Ecdysozoa</taxon>
        <taxon>Arthropoda</taxon>
        <taxon>Hexapoda</taxon>
        <taxon>Insecta</taxon>
        <taxon>Pterygota</taxon>
        <taxon>Neoptera</taxon>
        <taxon>Endopterygota</taxon>
        <taxon>Hymenoptera</taxon>
        <taxon>Apocrita</taxon>
        <taxon>Proctotrupomorpha</taxon>
        <taxon>Chalcidoidea</taxon>
        <taxon>Aphelinidae</taxon>
        <taxon>Aphelininae</taxon>
        <taxon>Eretmocerus</taxon>
    </lineage>
</organism>
<name>A0ACC2NW45_9HYME</name>
<protein>
    <submittedName>
        <fullName evidence="1">Uncharacterized protein</fullName>
    </submittedName>
</protein>
<comment type="caution">
    <text evidence="1">The sequence shown here is derived from an EMBL/GenBank/DDBJ whole genome shotgun (WGS) entry which is preliminary data.</text>
</comment>
<proteinExistence type="predicted"/>
<gene>
    <name evidence="1" type="ORF">QAD02_005032</name>
</gene>
<evidence type="ECO:0000313" key="2">
    <source>
        <dbReference type="Proteomes" id="UP001239111"/>
    </source>
</evidence>
<keyword evidence="2" id="KW-1185">Reference proteome</keyword>
<accession>A0ACC2NW45</accession>
<dbReference type="EMBL" id="CM056743">
    <property type="protein sequence ID" value="KAJ8673770.1"/>
    <property type="molecule type" value="Genomic_DNA"/>
</dbReference>